<dbReference type="EMBL" id="BARV01002514">
    <property type="protein sequence ID" value="GAH92950.1"/>
    <property type="molecule type" value="Genomic_DNA"/>
</dbReference>
<gene>
    <name evidence="1" type="ORF">S06H3_06463</name>
</gene>
<name>X1KH61_9ZZZZ</name>
<proteinExistence type="predicted"/>
<reference evidence="1" key="1">
    <citation type="journal article" date="2014" name="Front. Microbiol.">
        <title>High frequency of phylogenetically diverse reductive dehalogenase-homologous genes in deep subseafloor sedimentary metagenomes.</title>
        <authorList>
            <person name="Kawai M."/>
            <person name="Futagami T."/>
            <person name="Toyoda A."/>
            <person name="Takaki Y."/>
            <person name="Nishi S."/>
            <person name="Hori S."/>
            <person name="Arai W."/>
            <person name="Tsubouchi T."/>
            <person name="Morono Y."/>
            <person name="Uchiyama I."/>
            <person name="Ito T."/>
            <person name="Fujiyama A."/>
            <person name="Inagaki F."/>
            <person name="Takami H."/>
        </authorList>
    </citation>
    <scope>NUCLEOTIDE SEQUENCE</scope>
    <source>
        <strain evidence="1">Expedition CK06-06</strain>
    </source>
</reference>
<comment type="caution">
    <text evidence="1">The sequence shown here is derived from an EMBL/GenBank/DDBJ whole genome shotgun (WGS) entry which is preliminary data.</text>
</comment>
<dbReference type="AlphaFoldDB" id="X1KH61"/>
<feature type="non-terminal residue" evidence="1">
    <location>
        <position position="1"/>
    </location>
</feature>
<sequence length="262" mass="29201">NRNRRFTIGIEPDLSVDVHDETEALMFSGYHHMPTLLGYLGERGIFKGFPVAEGQTFTISGMGNDDSVTLIVYEIYEPGDISAEQENGSMSKEYFFCNYGTTGDSITTPGDALYDTPVSPAEFPDFPFGKVVPAKYEIDILGICGSPRAPAENKTGNYIYTQFIKMVKEREVLFDEDRQGILFMDNIIVNDSQIDRTADGYSLIGNLSSYDNNPPLMFPVPLTFLPGDELNIYLTTKGDGEYGTIEASEQEITLIENVRRVE</sequence>
<protein>
    <submittedName>
        <fullName evidence="1">Uncharacterized protein</fullName>
    </submittedName>
</protein>
<evidence type="ECO:0000313" key="1">
    <source>
        <dbReference type="EMBL" id="GAH92950.1"/>
    </source>
</evidence>
<accession>X1KH61</accession>
<organism evidence="1">
    <name type="scientific">marine sediment metagenome</name>
    <dbReference type="NCBI Taxonomy" id="412755"/>
    <lineage>
        <taxon>unclassified sequences</taxon>
        <taxon>metagenomes</taxon>
        <taxon>ecological metagenomes</taxon>
    </lineage>
</organism>